<evidence type="ECO:0000313" key="8">
    <source>
        <dbReference type="Proteomes" id="UP001652625"/>
    </source>
</evidence>
<dbReference type="RefSeq" id="XP_065671280.1">
    <property type="nucleotide sequence ID" value="XM_065815208.1"/>
</dbReference>
<evidence type="ECO:0000256" key="4">
    <source>
        <dbReference type="ARBA" id="ARBA00022989"/>
    </source>
</evidence>
<comment type="subcellular location">
    <subcellularLocation>
        <location evidence="1">Membrane</location>
        <topology evidence="1">Multi-pass membrane protein</topology>
    </subcellularLocation>
</comment>
<feature type="transmembrane region" description="Helical" evidence="6">
    <location>
        <begin position="48"/>
        <end position="74"/>
    </location>
</feature>
<evidence type="ECO:0000256" key="5">
    <source>
        <dbReference type="ARBA" id="ARBA00023136"/>
    </source>
</evidence>
<evidence type="ECO:0000256" key="2">
    <source>
        <dbReference type="ARBA" id="ARBA00005241"/>
    </source>
</evidence>
<feature type="domain" description="Major facilitator superfamily associated" evidence="7">
    <location>
        <begin position="5"/>
        <end position="398"/>
    </location>
</feature>
<evidence type="ECO:0000256" key="6">
    <source>
        <dbReference type="SAM" id="Phobius"/>
    </source>
</evidence>
<reference evidence="9" key="1">
    <citation type="submission" date="2025-08" db="UniProtKB">
        <authorList>
            <consortium name="RefSeq"/>
        </authorList>
    </citation>
    <scope>IDENTIFICATION</scope>
</reference>
<gene>
    <name evidence="9" type="primary">LOC101239257</name>
</gene>
<dbReference type="PANTHER" id="PTHR16172">
    <property type="entry name" value="MAJOR FACILITATOR SUPERFAMILY DOMAIN-CONTAINING PROTEIN 6-LIKE"/>
    <property type="match status" value="1"/>
</dbReference>
<feature type="transmembrane region" description="Helical" evidence="6">
    <location>
        <begin position="197"/>
        <end position="215"/>
    </location>
</feature>
<dbReference type="InterPro" id="IPR051717">
    <property type="entry name" value="MFS_MFSD6"/>
</dbReference>
<evidence type="ECO:0000259" key="7">
    <source>
        <dbReference type="Pfam" id="PF12832"/>
    </source>
</evidence>
<evidence type="ECO:0000256" key="1">
    <source>
        <dbReference type="ARBA" id="ARBA00004141"/>
    </source>
</evidence>
<feature type="transmembrane region" description="Helical" evidence="6">
    <location>
        <begin position="335"/>
        <end position="358"/>
    </location>
</feature>
<evidence type="ECO:0000313" key="9">
    <source>
        <dbReference type="RefSeq" id="XP_065671280.1"/>
    </source>
</evidence>
<keyword evidence="5 6" id="KW-0472">Membrane</keyword>
<dbReference type="InterPro" id="IPR036259">
    <property type="entry name" value="MFS_trans_sf"/>
</dbReference>
<feature type="transmembrane region" description="Helical" evidence="6">
    <location>
        <begin position="400"/>
        <end position="422"/>
    </location>
</feature>
<comment type="similarity">
    <text evidence="2">Belongs to the major facilitator superfamily. MFSD6 family.</text>
</comment>
<keyword evidence="3 6" id="KW-0812">Transmembrane</keyword>
<dbReference type="GeneID" id="101239257"/>
<accession>A0ABM4DAA6</accession>
<feature type="transmembrane region" description="Helical" evidence="6">
    <location>
        <begin position="165"/>
        <end position="185"/>
    </location>
</feature>
<keyword evidence="4 6" id="KW-1133">Transmembrane helix</keyword>
<feature type="transmembrane region" description="Helical" evidence="6">
    <location>
        <begin position="279"/>
        <end position="298"/>
    </location>
</feature>
<feature type="transmembrane region" description="Helical" evidence="6">
    <location>
        <begin position="243"/>
        <end position="267"/>
    </location>
</feature>
<feature type="transmembrane region" description="Helical" evidence="6">
    <location>
        <begin position="310"/>
        <end position="329"/>
    </location>
</feature>
<dbReference type="Proteomes" id="UP001652625">
    <property type="component" value="Chromosome 13"/>
</dbReference>
<sequence>MLVIYLVSFFTSTGMTPSQAGIIVGSRYISQVAGSAILGWLMDQTNHYMLITSISMIISTMSVTGFVFLPYIIYGVSETAFLSSNVTINVIKNITNDTETLNVLINNNTQNTMLSVYPTEAFFLSFFFCNICSFFEGNQLGSLEAFTILISLKLGKNNSYAWQRMWSMIGYGTFSLLIGIVIRYVQVTFISQFIVAYFMYFVIKVILFLPFAHLARYYGKSLKQNIAVESCNYLLKMTMKKPIVMLCMLLQFLMGFVGNVIFTYLAIYMDKNMKNGSMLVLGLTTFLQCLFGALFSPYVEIINRKLKNTYFMIALAFLGYGLGCMLIFFVNDAYYVIGISFIYGISRPVYIITMNLELQKITHQKCLVSFLNIASAMQNGIGGGIGSVVGGYVYQYYADQLYIIMAIVCLLTAAGLFCKCLFEKIRETRDNKLLVIQNNLLNL</sequence>
<dbReference type="Gene3D" id="1.20.1250.20">
    <property type="entry name" value="MFS general substrate transporter like domains"/>
    <property type="match status" value="1"/>
</dbReference>
<proteinExistence type="inferred from homology"/>
<organism evidence="8 9">
    <name type="scientific">Hydra vulgaris</name>
    <name type="common">Hydra</name>
    <name type="synonym">Hydra attenuata</name>
    <dbReference type="NCBI Taxonomy" id="6087"/>
    <lineage>
        <taxon>Eukaryota</taxon>
        <taxon>Metazoa</taxon>
        <taxon>Cnidaria</taxon>
        <taxon>Hydrozoa</taxon>
        <taxon>Hydroidolina</taxon>
        <taxon>Anthoathecata</taxon>
        <taxon>Aplanulata</taxon>
        <taxon>Hydridae</taxon>
        <taxon>Hydra</taxon>
    </lineage>
</organism>
<dbReference type="PANTHER" id="PTHR16172:SF41">
    <property type="entry name" value="MAJOR FACILITATOR SUPERFAMILY DOMAIN-CONTAINING PROTEIN 6-LIKE"/>
    <property type="match status" value="1"/>
</dbReference>
<dbReference type="Pfam" id="PF12832">
    <property type="entry name" value="MFS_1_like"/>
    <property type="match status" value="1"/>
</dbReference>
<evidence type="ECO:0000256" key="3">
    <source>
        <dbReference type="ARBA" id="ARBA00022692"/>
    </source>
</evidence>
<name>A0ABM4DAA6_HYDVU</name>
<feature type="transmembrane region" description="Helical" evidence="6">
    <location>
        <begin position="370"/>
        <end position="394"/>
    </location>
</feature>
<dbReference type="InterPro" id="IPR024989">
    <property type="entry name" value="MFS_assoc_dom"/>
</dbReference>
<dbReference type="SUPFAM" id="SSF103473">
    <property type="entry name" value="MFS general substrate transporter"/>
    <property type="match status" value="1"/>
</dbReference>
<protein>
    <submittedName>
        <fullName evidence="9">Uncharacterized protein LOC101239257 isoform X2</fullName>
    </submittedName>
</protein>
<keyword evidence="8" id="KW-1185">Reference proteome</keyword>